<dbReference type="PROSITE" id="PS50050">
    <property type="entry name" value="TNFR_NGFR_2"/>
    <property type="match status" value="2"/>
</dbReference>
<dbReference type="InterPro" id="IPR047526">
    <property type="entry name" value="TNR19/27/EDAR"/>
</dbReference>
<evidence type="ECO:0000256" key="6">
    <source>
        <dbReference type="ARBA" id="ARBA00023157"/>
    </source>
</evidence>
<dbReference type="EMBL" id="JAACNH010000003">
    <property type="protein sequence ID" value="KAG8447624.1"/>
    <property type="molecule type" value="Genomic_DNA"/>
</dbReference>
<organism evidence="14 15">
    <name type="scientific">Hymenochirus boettgeri</name>
    <name type="common">Congo dwarf clawed frog</name>
    <dbReference type="NCBI Taxonomy" id="247094"/>
    <lineage>
        <taxon>Eukaryota</taxon>
        <taxon>Metazoa</taxon>
        <taxon>Chordata</taxon>
        <taxon>Craniata</taxon>
        <taxon>Vertebrata</taxon>
        <taxon>Euteleostomi</taxon>
        <taxon>Amphibia</taxon>
        <taxon>Batrachia</taxon>
        <taxon>Anura</taxon>
        <taxon>Pipoidea</taxon>
        <taxon>Pipidae</taxon>
        <taxon>Pipinae</taxon>
        <taxon>Hymenochirus</taxon>
    </lineage>
</organism>
<feature type="compositionally biased region" description="Polar residues" evidence="10">
    <location>
        <begin position="206"/>
        <end position="222"/>
    </location>
</feature>
<evidence type="ECO:0000256" key="8">
    <source>
        <dbReference type="ARBA" id="ARBA00023180"/>
    </source>
</evidence>
<evidence type="ECO:0000256" key="1">
    <source>
        <dbReference type="ARBA" id="ARBA00004167"/>
    </source>
</evidence>
<feature type="domain" description="TNFR-Cys" evidence="13">
    <location>
        <begin position="64"/>
        <end position="104"/>
    </location>
</feature>
<feature type="domain" description="TNFR-Cys" evidence="13">
    <location>
        <begin position="25"/>
        <end position="62"/>
    </location>
</feature>
<evidence type="ECO:0000256" key="4">
    <source>
        <dbReference type="ARBA" id="ARBA00022989"/>
    </source>
</evidence>
<feature type="signal peptide" evidence="12">
    <location>
        <begin position="1"/>
        <end position="25"/>
    </location>
</feature>
<dbReference type="GO" id="GO:0046330">
    <property type="term" value="P:positive regulation of JNK cascade"/>
    <property type="evidence" value="ECO:0007669"/>
    <property type="project" value="InterPro"/>
</dbReference>
<keyword evidence="4 11" id="KW-1133">Transmembrane helix</keyword>
<keyword evidence="15" id="KW-1185">Reference proteome</keyword>
<dbReference type="GO" id="GO:0005886">
    <property type="term" value="C:plasma membrane"/>
    <property type="evidence" value="ECO:0007669"/>
    <property type="project" value="TreeGrafter"/>
</dbReference>
<keyword evidence="12" id="KW-0732">Signal</keyword>
<keyword evidence="2 11" id="KW-0812">Transmembrane</keyword>
<evidence type="ECO:0000256" key="3">
    <source>
        <dbReference type="ARBA" id="ARBA00022737"/>
    </source>
</evidence>
<keyword evidence="7" id="KW-0675">Receptor</keyword>
<evidence type="ECO:0000256" key="10">
    <source>
        <dbReference type="SAM" id="MobiDB-lite"/>
    </source>
</evidence>
<feature type="repeat" description="TNFR-Cys" evidence="9">
    <location>
        <begin position="25"/>
        <end position="62"/>
    </location>
</feature>
<comment type="caution">
    <text evidence="9">Lacks conserved residue(s) required for the propagation of feature annotation.</text>
</comment>
<evidence type="ECO:0000259" key="13">
    <source>
        <dbReference type="PROSITE" id="PS50050"/>
    </source>
</evidence>
<dbReference type="GO" id="GO:0043123">
    <property type="term" value="P:positive regulation of canonical NF-kappaB signal transduction"/>
    <property type="evidence" value="ECO:0007669"/>
    <property type="project" value="InterPro"/>
</dbReference>
<name>A0A8T2JVV4_9PIPI</name>
<dbReference type="EMBL" id="JAACNH010000003">
    <property type="protein sequence ID" value="KAG8447625.1"/>
    <property type="molecule type" value="Genomic_DNA"/>
</dbReference>
<dbReference type="InterPro" id="IPR001368">
    <property type="entry name" value="TNFR/NGFR_Cys_rich_reg"/>
</dbReference>
<accession>A0A8T2JVV4</accession>
<proteinExistence type="predicted"/>
<evidence type="ECO:0000256" key="12">
    <source>
        <dbReference type="SAM" id="SignalP"/>
    </source>
</evidence>
<dbReference type="PROSITE" id="PS00652">
    <property type="entry name" value="TNFR_NGFR_1"/>
    <property type="match status" value="1"/>
</dbReference>
<dbReference type="Pfam" id="PF00020">
    <property type="entry name" value="TNFR_c6"/>
    <property type="match status" value="1"/>
</dbReference>
<dbReference type="Gene3D" id="2.10.50.10">
    <property type="entry name" value="Tumor Necrosis Factor Receptor, subunit A, domain 2"/>
    <property type="match status" value="2"/>
</dbReference>
<dbReference type="GO" id="GO:0038023">
    <property type="term" value="F:signaling receptor activity"/>
    <property type="evidence" value="ECO:0007669"/>
    <property type="project" value="InterPro"/>
</dbReference>
<evidence type="ECO:0000256" key="5">
    <source>
        <dbReference type="ARBA" id="ARBA00023136"/>
    </source>
</evidence>
<dbReference type="PANTHER" id="PTHR12120">
    <property type="entry name" value="TNFR-CYS DOMAIN-CONTAINING PROTEIN"/>
    <property type="match status" value="1"/>
</dbReference>
<evidence type="ECO:0000256" key="9">
    <source>
        <dbReference type="PROSITE-ProRule" id="PRU00206"/>
    </source>
</evidence>
<gene>
    <name evidence="14" type="ORF">GDO86_014943</name>
</gene>
<feature type="chain" id="PRO_5036275737" description="TNFR-Cys domain-containing protein" evidence="12">
    <location>
        <begin position="26"/>
        <end position="421"/>
    </location>
</feature>
<dbReference type="SUPFAM" id="SSF57586">
    <property type="entry name" value="TNF receptor-like"/>
    <property type="match status" value="1"/>
</dbReference>
<keyword evidence="6 9" id="KW-1015">Disulfide bond</keyword>
<evidence type="ECO:0000256" key="2">
    <source>
        <dbReference type="ARBA" id="ARBA00022692"/>
    </source>
</evidence>
<dbReference type="AlphaFoldDB" id="A0A8T2JVV4"/>
<evidence type="ECO:0000256" key="11">
    <source>
        <dbReference type="SAM" id="Phobius"/>
    </source>
</evidence>
<feature type="region of interest" description="Disordered" evidence="10">
    <location>
        <begin position="206"/>
        <end position="227"/>
    </location>
</feature>
<reference evidence="14" key="1">
    <citation type="thesis" date="2020" institute="ProQuest LLC" country="789 East Eisenhower Parkway, Ann Arbor, MI, USA">
        <title>Comparative Genomics and Chromosome Evolution.</title>
        <authorList>
            <person name="Mudd A.B."/>
        </authorList>
    </citation>
    <scope>NUCLEOTIDE SEQUENCE</scope>
    <source>
        <strain evidence="14">Female2</strain>
        <tissue evidence="14">Blood</tissue>
    </source>
</reference>
<dbReference type="OrthoDB" id="10017617at2759"/>
<evidence type="ECO:0000313" key="14">
    <source>
        <dbReference type="EMBL" id="KAG8447624.1"/>
    </source>
</evidence>
<comment type="caution">
    <text evidence="14">The sequence shown here is derived from an EMBL/GenBank/DDBJ whole genome shotgun (WGS) entry which is preliminary data.</text>
</comment>
<sequence>MLASSSRMLCLLAFLIELDFMVTNGCQESEFEDDRGNCIPCKQCGPGQELTEDCGNGRDPPCVPCRLGRYKEDRGHQHCLRCLPCHIINRVLKANCTPTTNSVCGDCLPGFYSKTRIGGFQELECFPCTSHTPSLESQCHAKVGPNQTVSPTPPPPDPVVLVAVIAVAFALILVTLVTFSVICCGRFFKSQCQRAFLRSQDFTGQSGRLTERQNTQRNPQSPSEEHPLPPCCFGAEKPCGKVPGQLEEIHSDCDVTSNTGGPCNVFNAKQPSVELCLASAAPVKPHFARSISETQPLIRNSGCSDCFSSCSPSNDPSAVITEPQSKPAHSCASEEQHWSHAPVECTELDLQNFSSDDGLVVIPSALFGGEQFIQLTLGPKVEEATREMQYLEATLLTCPRFRHAVITVRDLLHHGQKGLPA</sequence>
<evidence type="ECO:0000256" key="7">
    <source>
        <dbReference type="ARBA" id="ARBA00023170"/>
    </source>
</evidence>
<dbReference type="SMART" id="SM00208">
    <property type="entry name" value="TNFR"/>
    <property type="match status" value="2"/>
</dbReference>
<dbReference type="PANTHER" id="PTHR12120:SF8">
    <property type="entry name" value="TUMOR NECROSIS FACTOR RECEPTOR SUPERFAMILY MEMBER 27"/>
    <property type="match status" value="1"/>
</dbReference>
<dbReference type="Proteomes" id="UP000812440">
    <property type="component" value="Chromosome 8_10"/>
</dbReference>
<feature type="repeat" description="TNFR-Cys" evidence="9">
    <location>
        <begin position="64"/>
        <end position="104"/>
    </location>
</feature>
<keyword evidence="8" id="KW-0325">Glycoprotein</keyword>
<keyword evidence="3" id="KW-0677">Repeat</keyword>
<feature type="disulfide bond" evidence="9">
    <location>
        <begin position="44"/>
        <end position="62"/>
    </location>
</feature>
<feature type="transmembrane region" description="Helical" evidence="11">
    <location>
        <begin position="159"/>
        <end position="188"/>
    </location>
</feature>
<feature type="disulfide bond" evidence="9">
    <location>
        <begin position="41"/>
        <end position="54"/>
    </location>
</feature>
<protein>
    <recommendedName>
        <fullName evidence="13">TNFR-Cys domain-containing protein</fullName>
    </recommendedName>
</protein>
<evidence type="ECO:0000313" key="15">
    <source>
        <dbReference type="Proteomes" id="UP000812440"/>
    </source>
</evidence>
<keyword evidence="5 11" id="KW-0472">Membrane</keyword>
<comment type="subcellular location">
    <subcellularLocation>
        <location evidence="1">Membrane</location>
        <topology evidence="1">Single-pass membrane protein</topology>
    </subcellularLocation>
</comment>